<feature type="chain" id="PRO_5038992796" description="PASTA domain-containing protein" evidence="1">
    <location>
        <begin position="28"/>
        <end position="237"/>
    </location>
</feature>
<sequence length="237" mass="24484">MRTIITSTGLIVLAGCAAFGTALTGGAAARAHTPVPGDSPAYAVVPANPAPRTALIAKPAQTRKKVRRVHTPDDGTRELASQLGKELGTARSGLRKAGFVKIKAHDALGRGRVIFNQRQWRVCGQNPMPGRVSRDSTVDLAVAKLDESCPVGGDTPAPAAAAPGTMPNLIGTSLRVARGTLPRGTEIKIKDATGANRIAFRDTGWQVCSQTPAAGASLADQSVSFAAVKYGERCPGA</sequence>
<feature type="signal peptide" evidence="1">
    <location>
        <begin position="1"/>
        <end position="27"/>
    </location>
</feature>
<dbReference type="PROSITE" id="PS51257">
    <property type="entry name" value="PROKAR_LIPOPROTEIN"/>
    <property type="match status" value="1"/>
</dbReference>
<evidence type="ECO:0000256" key="1">
    <source>
        <dbReference type="SAM" id="SignalP"/>
    </source>
</evidence>
<evidence type="ECO:0000313" key="3">
    <source>
        <dbReference type="Proteomes" id="UP000606172"/>
    </source>
</evidence>
<dbReference type="Proteomes" id="UP000606172">
    <property type="component" value="Unassembled WGS sequence"/>
</dbReference>
<reference evidence="2" key="1">
    <citation type="submission" date="2021-01" db="EMBL/GenBank/DDBJ databases">
        <title>Whole genome shotgun sequence of Sinosporangium siamense NBRC 109515.</title>
        <authorList>
            <person name="Komaki H."/>
            <person name="Tamura T."/>
        </authorList>
    </citation>
    <scope>NUCLEOTIDE SEQUENCE</scope>
    <source>
        <strain evidence="2">NBRC 109515</strain>
    </source>
</reference>
<gene>
    <name evidence="2" type="ORF">Ssi02_03550</name>
</gene>
<dbReference type="EMBL" id="BOOW01000004">
    <property type="protein sequence ID" value="GII90124.1"/>
    <property type="molecule type" value="Genomic_DNA"/>
</dbReference>
<name>A0A919V9G9_9ACTN</name>
<dbReference type="AlphaFoldDB" id="A0A919V9G9"/>
<accession>A0A919V9G9</accession>
<comment type="caution">
    <text evidence="2">The sequence shown here is derived from an EMBL/GenBank/DDBJ whole genome shotgun (WGS) entry which is preliminary data.</text>
</comment>
<evidence type="ECO:0008006" key="4">
    <source>
        <dbReference type="Google" id="ProtNLM"/>
    </source>
</evidence>
<dbReference type="InterPro" id="IPR005543">
    <property type="entry name" value="PASTA_dom"/>
</dbReference>
<proteinExistence type="predicted"/>
<evidence type="ECO:0000313" key="2">
    <source>
        <dbReference type="EMBL" id="GII90124.1"/>
    </source>
</evidence>
<organism evidence="2 3">
    <name type="scientific">Sinosporangium siamense</name>
    <dbReference type="NCBI Taxonomy" id="1367973"/>
    <lineage>
        <taxon>Bacteria</taxon>
        <taxon>Bacillati</taxon>
        <taxon>Actinomycetota</taxon>
        <taxon>Actinomycetes</taxon>
        <taxon>Streptosporangiales</taxon>
        <taxon>Streptosporangiaceae</taxon>
        <taxon>Sinosporangium</taxon>
    </lineage>
</organism>
<dbReference type="CDD" id="cd06577">
    <property type="entry name" value="PASTA_pknB"/>
    <property type="match status" value="1"/>
</dbReference>
<keyword evidence="3" id="KW-1185">Reference proteome</keyword>
<keyword evidence="1" id="KW-0732">Signal</keyword>
<protein>
    <recommendedName>
        <fullName evidence="4">PASTA domain-containing protein</fullName>
    </recommendedName>
</protein>
<dbReference type="RefSeq" id="WP_204020299.1">
    <property type="nucleotide sequence ID" value="NZ_BOOW01000004.1"/>
</dbReference>